<evidence type="ECO:0000259" key="5">
    <source>
        <dbReference type="Pfam" id="PF03787"/>
    </source>
</evidence>
<organism evidence="7 8">
    <name type="scientific">Candidatus Parabacteroides intestinigallinarum</name>
    <dbReference type="NCBI Taxonomy" id="2838722"/>
    <lineage>
        <taxon>Bacteria</taxon>
        <taxon>Pseudomonadati</taxon>
        <taxon>Bacteroidota</taxon>
        <taxon>Bacteroidia</taxon>
        <taxon>Bacteroidales</taxon>
        <taxon>Tannerellaceae</taxon>
        <taxon>Parabacteroides</taxon>
    </lineage>
</organism>
<evidence type="ECO:0000313" key="8">
    <source>
        <dbReference type="Proteomes" id="UP000823847"/>
    </source>
</evidence>
<evidence type="ECO:0000256" key="2">
    <source>
        <dbReference type="ARBA" id="ARBA00016109"/>
    </source>
</evidence>
<evidence type="ECO:0000256" key="4">
    <source>
        <dbReference type="ARBA" id="ARBA00023118"/>
    </source>
</evidence>
<evidence type="ECO:0000256" key="3">
    <source>
        <dbReference type="ARBA" id="ARBA00022884"/>
    </source>
</evidence>
<evidence type="ECO:0000259" key="6">
    <source>
        <dbReference type="Pfam" id="PF17953"/>
    </source>
</evidence>
<reference evidence="7" key="2">
    <citation type="submission" date="2021-04" db="EMBL/GenBank/DDBJ databases">
        <authorList>
            <person name="Gilroy R."/>
        </authorList>
    </citation>
    <scope>NUCLEOTIDE SEQUENCE</scope>
    <source>
        <strain evidence="7">ChiHecec2B26-12326</strain>
    </source>
</reference>
<gene>
    <name evidence="7" type="primary">csm4</name>
    <name evidence="7" type="ORF">H9848_12775</name>
</gene>
<dbReference type="AlphaFoldDB" id="A0A9D1XTW6"/>
<dbReference type="InterPro" id="IPR040932">
    <property type="entry name" value="Csm4_C"/>
</dbReference>
<evidence type="ECO:0000256" key="1">
    <source>
        <dbReference type="ARBA" id="ARBA00005772"/>
    </source>
</evidence>
<keyword evidence="3" id="KW-0694">RNA-binding</keyword>
<name>A0A9D1XTW6_9BACT</name>
<dbReference type="Proteomes" id="UP000823847">
    <property type="component" value="Unassembled WGS sequence"/>
</dbReference>
<feature type="domain" description="CRISPR type III-associated protein" evidence="5">
    <location>
        <begin position="8"/>
        <end position="215"/>
    </location>
</feature>
<feature type="domain" description="Csm4 C-terminal" evidence="6">
    <location>
        <begin position="228"/>
        <end position="325"/>
    </location>
</feature>
<sequence>MATYTLVKLKNMTPLHIGTGQENYDFSASDLRSDTLSAALAALQAQQGKGEDVRQFLESFAISSAFPFVGDRYFLPKPQGKVNIEVSDAEEYPSRKKLKKLRFIEQGLWKELIAGRKLIVKEAQLKDKFLLSDSEANDFDKPYLSQVNQRVTVPREEGKDADPFFFEWIYFRENAGLFCLLDAPEKLREEILDLFERLSEAGLGTDRNVGGGKFEVEAVPFSLPEIADANAMMLLSLFIPTEEDIKRLDLENARYELVRRGGFIAGSEEVDFRHLRKKSIYMFNTGSIFKTTQRPTGKVVDLRPDWNDERLHPVFRSGKPFVVPIKTME</sequence>
<dbReference type="EMBL" id="DXEN01000095">
    <property type="protein sequence ID" value="HIX87458.1"/>
    <property type="molecule type" value="Genomic_DNA"/>
</dbReference>
<reference evidence="7" key="1">
    <citation type="journal article" date="2021" name="PeerJ">
        <title>Extensive microbial diversity within the chicken gut microbiome revealed by metagenomics and culture.</title>
        <authorList>
            <person name="Gilroy R."/>
            <person name="Ravi A."/>
            <person name="Getino M."/>
            <person name="Pursley I."/>
            <person name="Horton D.L."/>
            <person name="Alikhan N.F."/>
            <person name="Baker D."/>
            <person name="Gharbi K."/>
            <person name="Hall N."/>
            <person name="Watson M."/>
            <person name="Adriaenssens E.M."/>
            <person name="Foster-Nyarko E."/>
            <person name="Jarju S."/>
            <person name="Secka A."/>
            <person name="Antonio M."/>
            <person name="Oren A."/>
            <person name="Chaudhuri R.R."/>
            <person name="La Ragione R."/>
            <person name="Hildebrand F."/>
            <person name="Pallen M.J."/>
        </authorList>
    </citation>
    <scope>NUCLEOTIDE SEQUENCE</scope>
    <source>
        <strain evidence="7">ChiHecec2B26-12326</strain>
    </source>
</reference>
<dbReference type="Pfam" id="PF17953">
    <property type="entry name" value="Csm4_C"/>
    <property type="match status" value="1"/>
</dbReference>
<protein>
    <recommendedName>
        <fullName evidence="2">CRISPR system Cms protein Csm4</fullName>
    </recommendedName>
</protein>
<proteinExistence type="inferred from homology"/>
<dbReference type="GO" id="GO:0051607">
    <property type="term" value="P:defense response to virus"/>
    <property type="evidence" value="ECO:0007669"/>
    <property type="project" value="UniProtKB-KW"/>
</dbReference>
<dbReference type="InterPro" id="IPR005510">
    <property type="entry name" value="Csm4"/>
</dbReference>
<dbReference type="NCBIfam" id="TIGR01903">
    <property type="entry name" value="cas5_csm4"/>
    <property type="match status" value="1"/>
</dbReference>
<keyword evidence="4" id="KW-0051">Antiviral defense</keyword>
<accession>A0A9D1XTW6</accession>
<dbReference type="InterPro" id="IPR005537">
    <property type="entry name" value="RAMP_III_fam"/>
</dbReference>
<dbReference type="GO" id="GO:0003723">
    <property type="term" value="F:RNA binding"/>
    <property type="evidence" value="ECO:0007669"/>
    <property type="project" value="UniProtKB-KW"/>
</dbReference>
<evidence type="ECO:0000313" key="7">
    <source>
        <dbReference type="EMBL" id="HIX87458.1"/>
    </source>
</evidence>
<comment type="caution">
    <text evidence="7">The sequence shown here is derived from an EMBL/GenBank/DDBJ whole genome shotgun (WGS) entry which is preliminary data.</text>
</comment>
<comment type="similarity">
    <text evidence="1">Belongs to the CRISPR-associated Csm4 family.</text>
</comment>
<dbReference type="Pfam" id="PF03787">
    <property type="entry name" value="RAMPs"/>
    <property type="match status" value="1"/>
</dbReference>